<sequence>MCLHLPHVIEGLEESKKLSYVGGDMFMSIPSAYAILLKWILHDWNDEDCTRILKKCEEAIPSKENGGTLIIIDMVVMDHNLKKGDGKSYETQLFFVMLMMVATSGKERSERQWAKLFSNAGFSDFKIISILGLRSNIEVYP</sequence>
<accession>A0A2G2UYY8</accession>
<evidence type="ECO:0000256" key="3">
    <source>
        <dbReference type="ARBA" id="ARBA00022691"/>
    </source>
</evidence>
<reference evidence="5 6" key="1">
    <citation type="journal article" date="2017" name="Genome Biol.">
        <title>New reference genome sequences of hot pepper reveal the massive evolution of plant disease-resistance genes by retroduplication.</title>
        <authorList>
            <person name="Kim S."/>
            <person name="Park J."/>
            <person name="Yeom S.I."/>
            <person name="Kim Y.M."/>
            <person name="Seo E."/>
            <person name="Kim K.T."/>
            <person name="Kim M.S."/>
            <person name="Lee J.M."/>
            <person name="Cheong K."/>
            <person name="Shin H.S."/>
            <person name="Kim S.B."/>
            <person name="Han K."/>
            <person name="Lee J."/>
            <person name="Park M."/>
            <person name="Lee H.A."/>
            <person name="Lee H.Y."/>
            <person name="Lee Y."/>
            <person name="Oh S."/>
            <person name="Lee J.H."/>
            <person name="Choi E."/>
            <person name="Choi E."/>
            <person name="Lee S.E."/>
            <person name="Jeon J."/>
            <person name="Kim H."/>
            <person name="Choi G."/>
            <person name="Song H."/>
            <person name="Lee J."/>
            <person name="Lee S.C."/>
            <person name="Kwon J.K."/>
            <person name="Lee H.Y."/>
            <person name="Koo N."/>
            <person name="Hong Y."/>
            <person name="Kim R.W."/>
            <person name="Kang W.H."/>
            <person name="Huh J.H."/>
            <person name="Kang B.C."/>
            <person name="Yang T.J."/>
            <person name="Lee Y.H."/>
            <person name="Bennetzen J.L."/>
            <person name="Choi D."/>
        </authorList>
    </citation>
    <scope>NUCLEOTIDE SEQUENCE [LARGE SCALE GENOMIC DNA]</scope>
    <source>
        <strain evidence="6">cv. PBC81</strain>
    </source>
</reference>
<dbReference type="InterPro" id="IPR029063">
    <property type="entry name" value="SAM-dependent_MTases_sf"/>
</dbReference>
<organism evidence="5 6">
    <name type="scientific">Capsicum baccatum</name>
    <name type="common">Peruvian pepper</name>
    <dbReference type="NCBI Taxonomy" id="33114"/>
    <lineage>
        <taxon>Eukaryota</taxon>
        <taxon>Viridiplantae</taxon>
        <taxon>Streptophyta</taxon>
        <taxon>Embryophyta</taxon>
        <taxon>Tracheophyta</taxon>
        <taxon>Spermatophyta</taxon>
        <taxon>Magnoliopsida</taxon>
        <taxon>eudicotyledons</taxon>
        <taxon>Gunneridae</taxon>
        <taxon>Pentapetalae</taxon>
        <taxon>asterids</taxon>
        <taxon>lamiids</taxon>
        <taxon>Solanales</taxon>
        <taxon>Solanaceae</taxon>
        <taxon>Solanoideae</taxon>
        <taxon>Capsiceae</taxon>
        <taxon>Capsicum</taxon>
    </lineage>
</organism>
<dbReference type="EMBL" id="MLFT02001246">
    <property type="protein sequence ID" value="PHT25848.1"/>
    <property type="molecule type" value="Genomic_DNA"/>
</dbReference>
<dbReference type="Pfam" id="PF00891">
    <property type="entry name" value="Methyltransf_2"/>
    <property type="match status" value="1"/>
</dbReference>
<evidence type="ECO:0000313" key="6">
    <source>
        <dbReference type="Proteomes" id="UP000224567"/>
    </source>
</evidence>
<reference evidence="6" key="2">
    <citation type="journal article" date="2017" name="J. Anim. Genet.">
        <title>Multiple reference genome sequences of hot pepper reveal the massive evolution of plant disease resistance genes by retroduplication.</title>
        <authorList>
            <person name="Kim S."/>
            <person name="Park J."/>
            <person name="Yeom S.-I."/>
            <person name="Kim Y.-M."/>
            <person name="Seo E."/>
            <person name="Kim K.-T."/>
            <person name="Kim M.-S."/>
            <person name="Lee J.M."/>
            <person name="Cheong K."/>
            <person name="Shin H.-S."/>
            <person name="Kim S.-B."/>
            <person name="Han K."/>
            <person name="Lee J."/>
            <person name="Park M."/>
            <person name="Lee H.-A."/>
            <person name="Lee H.-Y."/>
            <person name="Lee Y."/>
            <person name="Oh S."/>
            <person name="Lee J.H."/>
            <person name="Choi E."/>
            <person name="Choi E."/>
            <person name="Lee S.E."/>
            <person name="Jeon J."/>
            <person name="Kim H."/>
            <person name="Choi G."/>
            <person name="Song H."/>
            <person name="Lee J."/>
            <person name="Lee S.-C."/>
            <person name="Kwon J.-K."/>
            <person name="Lee H.-Y."/>
            <person name="Koo N."/>
            <person name="Hong Y."/>
            <person name="Kim R.W."/>
            <person name="Kang W.-H."/>
            <person name="Huh J.H."/>
            <person name="Kang B.-C."/>
            <person name="Yang T.-J."/>
            <person name="Lee Y.-H."/>
            <person name="Bennetzen J.L."/>
            <person name="Choi D."/>
        </authorList>
    </citation>
    <scope>NUCLEOTIDE SEQUENCE [LARGE SCALE GENOMIC DNA]</scope>
    <source>
        <strain evidence="6">cv. PBC81</strain>
    </source>
</reference>
<dbReference type="SUPFAM" id="SSF53335">
    <property type="entry name" value="S-adenosyl-L-methionine-dependent methyltransferases"/>
    <property type="match status" value="1"/>
</dbReference>
<comment type="caution">
    <text evidence="5">The sequence shown here is derived from an EMBL/GenBank/DDBJ whole genome shotgun (WGS) entry which is preliminary data.</text>
</comment>
<proteinExistence type="predicted"/>
<feature type="domain" description="O-methyltransferase C-terminal" evidence="4">
    <location>
        <begin position="3"/>
        <end position="123"/>
    </location>
</feature>
<evidence type="ECO:0000256" key="1">
    <source>
        <dbReference type="ARBA" id="ARBA00022603"/>
    </source>
</evidence>
<keyword evidence="2" id="KW-0808">Transferase</keyword>
<keyword evidence="1" id="KW-0489">Methyltransferase</keyword>
<dbReference type="InterPro" id="IPR016461">
    <property type="entry name" value="COMT-like"/>
</dbReference>
<dbReference type="OrthoDB" id="1297798at2759"/>
<gene>
    <name evidence="5" type="ORF">CQW23_34529</name>
</gene>
<evidence type="ECO:0000256" key="2">
    <source>
        <dbReference type="ARBA" id="ARBA00022679"/>
    </source>
</evidence>
<keyword evidence="6" id="KW-1185">Reference proteome</keyword>
<dbReference type="STRING" id="33114.A0A2G2UYY8"/>
<dbReference type="AlphaFoldDB" id="A0A2G2UYY8"/>
<evidence type="ECO:0000259" key="4">
    <source>
        <dbReference type="Pfam" id="PF00891"/>
    </source>
</evidence>
<evidence type="ECO:0000313" key="5">
    <source>
        <dbReference type="EMBL" id="PHT25848.1"/>
    </source>
</evidence>
<dbReference type="InterPro" id="IPR001077">
    <property type="entry name" value="COMT_C"/>
</dbReference>
<dbReference type="PROSITE" id="PS51683">
    <property type="entry name" value="SAM_OMT_II"/>
    <property type="match status" value="1"/>
</dbReference>
<dbReference type="GO" id="GO:0032259">
    <property type="term" value="P:methylation"/>
    <property type="evidence" value="ECO:0007669"/>
    <property type="project" value="UniProtKB-KW"/>
</dbReference>
<protein>
    <submittedName>
        <fullName evidence="5">Trans-resveratrol di-O-methyltransferase</fullName>
    </submittedName>
</protein>
<dbReference type="GO" id="GO:0008171">
    <property type="term" value="F:O-methyltransferase activity"/>
    <property type="evidence" value="ECO:0007669"/>
    <property type="project" value="InterPro"/>
</dbReference>
<name>A0A2G2UYY8_CAPBA</name>
<dbReference type="Gene3D" id="3.40.50.150">
    <property type="entry name" value="Vaccinia Virus protein VP39"/>
    <property type="match status" value="1"/>
</dbReference>
<dbReference type="PANTHER" id="PTHR11746">
    <property type="entry name" value="O-METHYLTRANSFERASE"/>
    <property type="match status" value="1"/>
</dbReference>
<dbReference type="Proteomes" id="UP000224567">
    <property type="component" value="Unassembled WGS sequence"/>
</dbReference>
<keyword evidence="3" id="KW-0949">S-adenosyl-L-methionine</keyword>